<gene>
    <name evidence="2" type="ORF">NRIC_26560</name>
</gene>
<name>A0A4P5P9K2_9ENTE</name>
<accession>A0A4P5P9K2</accession>
<reference evidence="3" key="1">
    <citation type="submission" date="2019-02" db="EMBL/GenBank/DDBJ databases">
        <title>Draft genome sequence of Enterococcus sp. Gos25-1.</title>
        <authorList>
            <person name="Tanaka N."/>
            <person name="Shiwa Y."/>
            <person name="Fujita N."/>
        </authorList>
    </citation>
    <scope>NUCLEOTIDE SEQUENCE [LARGE SCALE GENOMIC DNA]</scope>
    <source>
        <strain evidence="3">Gos25-1</strain>
    </source>
</reference>
<keyword evidence="1" id="KW-0812">Transmembrane</keyword>
<dbReference type="Proteomes" id="UP000290567">
    <property type="component" value="Unassembled WGS sequence"/>
</dbReference>
<comment type="caution">
    <text evidence="2">The sequence shown here is derived from an EMBL/GenBank/DDBJ whole genome shotgun (WGS) entry which is preliminary data.</text>
</comment>
<organism evidence="2 3">
    <name type="scientific">Enterococcus florum</name>
    <dbReference type="NCBI Taxonomy" id="2480627"/>
    <lineage>
        <taxon>Bacteria</taxon>
        <taxon>Bacillati</taxon>
        <taxon>Bacillota</taxon>
        <taxon>Bacilli</taxon>
        <taxon>Lactobacillales</taxon>
        <taxon>Enterococcaceae</taxon>
        <taxon>Enterococcus</taxon>
    </lineage>
</organism>
<dbReference type="EMBL" id="BJCC01000022">
    <property type="protein sequence ID" value="GCF94765.1"/>
    <property type="molecule type" value="Genomic_DNA"/>
</dbReference>
<protein>
    <submittedName>
        <fullName evidence="2">Uncharacterized protein</fullName>
    </submittedName>
</protein>
<sequence>MPFSHIILFNGIMVMSQSFFNLMIRKKQHIATYFKTSRPLVLLSLACKAYFDEIQ</sequence>
<keyword evidence="1" id="KW-0472">Membrane</keyword>
<evidence type="ECO:0000313" key="3">
    <source>
        <dbReference type="Proteomes" id="UP000290567"/>
    </source>
</evidence>
<keyword evidence="3" id="KW-1185">Reference proteome</keyword>
<feature type="transmembrane region" description="Helical" evidence="1">
    <location>
        <begin position="6"/>
        <end position="24"/>
    </location>
</feature>
<evidence type="ECO:0000313" key="2">
    <source>
        <dbReference type="EMBL" id="GCF94765.1"/>
    </source>
</evidence>
<keyword evidence="1" id="KW-1133">Transmembrane helix</keyword>
<evidence type="ECO:0000256" key="1">
    <source>
        <dbReference type="SAM" id="Phobius"/>
    </source>
</evidence>
<dbReference type="AlphaFoldDB" id="A0A4P5P9K2"/>
<proteinExistence type="predicted"/>